<feature type="domain" description="MBD" evidence="7">
    <location>
        <begin position="21"/>
        <end position="95"/>
    </location>
</feature>
<dbReference type="Proteomes" id="UP001189122">
    <property type="component" value="Unassembled WGS sequence"/>
</dbReference>
<dbReference type="Gene3D" id="3.30.890.10">
    <property type="entry name" value="Methyl-cpg-binding Protein 2, Chain A"/>
    <property type="match status" value="1"/>
</dbReference>
<keyword evidence="4" id="KW-0804">Transcription</keyword>
<dbReference type="CDD" id="cd00122">
    <property type="entry name" value="MBD"/>
    <property type="match status" value="1"/>
</dbReference>
<proteinExistence type="predicted"/>
<evidence type="ECO:0000256" key="1">
    <source>
        <dbReference type="ARBA" id="ARBA00004123"/>
    </source>
</evidence>
<evidence type="ECO:0000259" key="7">
    <source>
        <dbReference type="PROSITE" id="PS50982"/>
    </source>
</evidence>
<accession>A0A7I8IKQ3</accession>
<dbReference type="InterPro" id="IPR001739">
    <property type="entry name" value="Methyl_CpG_DNA-bd"/>
</dbReference>
<keyword evidence="5" id="KW-0539">Nucleus</keyword>
<evidence type="ECO:0000256" key="3">
    <source>
        <dbReference type="ARBA" id="ARBA00023125"/>
    </source>
</evidence>
<feature type="compositionally biased region" description="Basic residues" evidence="6">
    <location>
        <begin position="132"/>
        <end position="143"/>
    </location>
</feature>
<name>A0A7I8IKQ3_SPIIN</name>
<dbReference type="EMBL" id="CACRZD030000004">
    <property type="protein sequence ID" value="CAA6658443.1"/>
    <property type="molecule type" value="Genomic_DNA"/>
</dbReference>
<gene>
    <name evidence="8" type="ORF">SI7747_04004888</name>
</gene>
<dbReference type="GO" id="GO:0005634">
    <property type="term" value="C:nucleus"/>
    <property type="evidence" value="ECO:0007669"/>
    <property type="project" value="UniProtKB-SubCell"/>
</dbReference>
<keyword evidence="2" id="KW-0805">Transcription regulation</keyword>
<comment type="subcellular location">
    <subcellularLocation>
        <location evidence="1">Nucleus</location>
    </subcellularLocation>
</comment>
<dbReference type="SUPFAM" id="SSF54171">
    <property type="entry name" value="DNA-binding domain"/>
    <property type="match status" value="1"/>
</dbReference>
<evidence type="ECO:0000313" key="8">
    <source>
        <dbReference type="EMBL" id="CAA2618721.1"/>
    </source>
</evidence>
<sequence length="143" mass="15575">MSEPAATASPVKASAGGLVENVDVVSVEMPAPPGWKKKFIPKKGGSPRRNEIVFIAPTGEEIKNKRQLDAYLKSHPGALPHPPSIGALVSDTPRRSARISERSKGAETPEEEPPKKRGRKSGTKKGEEAPRQKKPRKRMAIRR</sequence>
<evidence type="ECO:0000256" key="2">
    <source>
        <dbReference type="ARBA" id="ARBA00023015"/>
    </source>
</evidence>
<feature type="compositionally biased region" description="Basic and acidic residues" evidence="6">
    <location>
        <begin position="92"/>
        <end position="115"/>
    </location>
</feature>
<dbReference type="Pfam" id="PF01429">
    <property type="entry name" value="MBD"/>
    <property type="match status" value="1"/>
</dbReference>
<dbReference type="PANTHER" id="PTHR33729:SF6">
    <property type="entry name" value="METHYL-CPG-BINDING DOMAIN-CONTAINING PROTEIN 11"/>
    <property type="match status" value="1"/>
</dbReference>
<keyword evidence="9" id="KW-1185">Reference proteome</keyword>
<evidence type="ECO:0000256" key="6">
    <source>
        <dbReference type="SAM" id="MobiDB-lite"/>
    </source>
</evidence>
<dbReference type="EMBL" id="LR743591">
    <property type="protein sequence ID" value="CAA2618721.1"/>
    <property type="molecule type" value="Genomic_DNA"/>
</dbReference>
<protein>
    <recommendedName>
        <fullName evidence="7">MBD domain-containing protein</fullName>
    </recommendedName>
</protein>
<evidence type="ECO:0000256" key="4">
    <source>
        <dbReference type="ARBA" id="ARBA00023163"/>
    </source>
</evidence>
<dbReference type="PANTHER" id="PTHR33729">
    <property type="entry name" value="METHYL-CPG BINDING DOMAIN CONTAINING PROTEIN, EXPRESSED"/>
    <property type="match status" value="1"/>
</dbReference>
<dbReference type="AlphaFoldDB" id="A0A7I8IKQ3"/>
<keyword evidence="3" id="KW-0238">DNA-binding</keyword>
<evidence type="ECO:0000313" key="9">
    <source>
        <dbReference type="Proteomes" id="UP001189122"/>
    </source>
</evidence>
<organism evidence="8">
    <name type="scientific">Spirodela intermedia</name>
    <name type="common">Intermediate duckweed</name>
    <dbReference type="NCBI Taxonomy" id="51605"/>
    <lineage>
        <taxon>Eukaryota</taxon>
        <taxon>Viridiplantae</taxon>
        <taxon>Streptophyta</taxon>
        <taxon>Embryophyta</taxon>
        <taxon>Tracheophyta</taxon>
        <taxon>Spermatophyta</taxon>
        <taxon>Magnoliopsida</taxon>
        <taxon>Liliopsida</taxon>
        <taxon>Araceae</taxon>
        <taxon>Lemnoideae</taxon>
        <taxon>Spirodela</taxon>
    </lineage>
</organism>
<dbReference type="InterPro" id="IPR039622">
    <property type="entry name" value="MBD10/11"/>
</dbReference>
<evidence type="ECO:0000256" key="5">
    <source>
        <dbReference type="ARBA" id="ARBA00023242"/>
    </source>
</evidence>
<reference evidence="8 9" key="1">
    <citation type="submission" date="2019-12" db="EMBL/GenBank/DDBJ databases">
        <authorList>
            <person name="Scholz U."/>
            <person name="Mascher M."/>
            <person name="Fiebig A."/>
        </authorList>
    </citation>
    <scope>NUCLEOTIDE SEQUENCE</scope>
</reference>
<feature type="region of interest" description="Disordered" evidence="6">
    <location>
        <begin position="73"/>
        <end position="143"/>
    </location>
</feature>
<dbReference type="InterPro" id="IPR016177">
    <property type="entry name" value="DNA-bd_dom_sf"/>
</dbReference>
<dbReference type="PROSITE" id="PS50982">
    <property type="entry name" value="MBD"/>
    <property type="match status" value="1"/>
</dbReference>
<dbReference type="GO" id="GO:0003677">
    <property type="term" value="F:DNA binding"/>
    <property type="evidence" value="ECO:0007669"/>
    <property type="project" value="UniProtKB-KW"/>
</dbReference>